<dbReference type="GO" id="GO:0008930">
    <property type="term" value="F:methylthioadenosine nucleosidase activity"/>
    <property type="evidence" value="ECO:0007669"/>
    <property type="project" value="TreeGrafter"/>
</dbReference>
<dbReference type="InterPro" id="IPR035994">
    <property type="entry name" value="Nucleoside_phosphorylase_sf"/>
</dbReference>
<dbReference type="HAMAP" id="MF_00991">
    <property type="entry name" value="MqnB"/>
    <property type="match status" value="1"/>
</dbReference>
<name>A0A917JDV5_9SPHI</name>
<dbReference type="Gene3D" id="3.40.50.1580">
    <property type="entry name" value="Nucleoside phosphorylase domain"/>
    <property type="match status" value="1"/>
</dbReference>
<evidence type="ECO:0000256" key="1">
    <source>
        <dbReference type="HAMAP-Rule" id="MF_00991"/>
    </source>
</evidence>
<evidence type="ECO:0000259" key="4">
    <source>
        <dbReference type="Pfam" id="PF01048"/>
    </source>
</evidence>
<dbReference type="EMBL" id="BMDO01000012">
    <property type="protein sequence ID" value="GGI52286.1"/>
    <property type="molecule type" value="Genomic_DNA"/>
</dbReference>
<proteinExistence type="inferred from homology"/>
<dbReference type="GO" id="GO:0008782">
    <property type="term" value="F:adenosylhomocysteine nucleosidase activity"/>
    <property type="evidence" value="ECO:0007669"/>
    <property type="project" value="TreeGrafter"/>
</dbReference>
<evidence type="ECO:0000313" key="5">
    <source>
        <dbReference type="EMBL" id="GGI52286.1"/>
    </source>
</evidence>
<feature type="domain" description="Nucleoside phosphorylase" evidence="4">
    <location>
        <begin position="71"/>
        <end position="241"/>
    </location>
</feature>
<dbReference type="CDD" id="cd17766">
    <property type="entry name" value="futalosine_nucleosidase_MqnB"/>
    <property type="match status" value="1"/>
</dbReference>
<dbReference type="InterPro" id="IPR000845">
    <property type="entry name" value="Nucleoside_phosphorylase_d"/>
</dbReference>
<dbReference type="GO" id="GO:0005829">
    <property type="term" value="C:cytosol"/>
    <property type="evidence" value="ECO:0007669"/>
    <property type="project" value="TreeGrafter"/>
</dbReference>
<dbReference type="GO" id="GO:0009234">
    <property type="term" value="P:menaquinone biosynthetic process"/>
    <property type="evidence" value="ECO:0007669"/>
    <property type="project" value="UniProtKB-UniRule"/>
</dbReference>
<evidence type="ECO:0000256" key="3">
    <source>
        <dbReference type="SAM" id="MobiDB-lite"/>
    </source>
</evidence>
<comment type="caution">
    <text evidence="5">The sequence shown here is derived from an EMBL/GenBank/DDBJ whole genome shotgun (WGS) entry which is preliminary data.</text>
</comment>
<dbReference type="NCBIfam" id="TIGR03664">
    <property type="entry name" value="fut_nucase"/>
    <property type="match status" value="1"/>
</dbReference>
<dbReference type="GO" id="GO:0019284">
    <property type="term" value="P:L-methionine salvage from S-adenosylmethionine"/>
    <property type="evidence" value="ECO:0007669"/>
    <property type="project" value="TreeGrafter"/>
</dbReference>
<gene>
    <name evidence="1" type="primary">mqnB</name>
    <name evidence="5" type="ORF">GCM10011425_34980</name>
</gene>
<keyword evidence="1" id="KW-0474">Menaquinone biosynthesis</keyword>
<dbReference type="SUPFAM" id="SSF53167">
    <property type="entry name" value="Purine and uridine phosphorylases"/>
    <property type="match status" value="1"/>
</dbReference>
<protein>
    <recommendedName>
        <fullName evidence="1 2">Futalosine hydrolase</fullName>
        <shortName evidence="1">FL hydrolase</shortName>
        <ecNumber evidence="1 2">3.2.2.26</ecNumber>
    </recommendedName>
    <alternativeName>
        <fullName evidence="1">Futalosine nucleosidase</fullName>
    </alternativeName>
    <alternativeName>
        <fullName evidence="1">Menaquinone biosynthetic enzyme MqnB</fullName>
    </alternativeName>
</protein>
<dbReference type="InterPro" id="IPR019963">
    <property type="entry name" value="FL_hydrolase_MqnB"/>
</dbReference>
<dbReference type="RefSeq" id="WP_188418404.1">
    <property type="nucleotide sequence ID" value="NZ_BMDO01000012.1"/>
</dbReference>
<dbReference type="EC" id="3.2.2.26" evidence="1 2"/>
<feature type="region of interest" description="Disordered" evidence="3">
    <location>
        <begin position="40"/>
        <end position="66"/>
    </location>
</feature>
<dbReference type="GO" id="GO:0009116">
    <property type="term" value="P:nucleoside metabolic process"/>
    <property type="evidence" value="ECO:0007669"/>
    <property type="project" value="InterPro"/>
</dbReference>
<dbReference type="AlphaFoldDB" id="A0A917JDV5"/>
<dbReference type="Pfam" id="PF01048">
    <property type="entry name" value="PNP_UDP_1"/>
    <property type="match status" value="1"/>
</dbReference>
<reference evidence="5" key="1">
    <citation type="journal article" date="2014" name="Int. J. Syst. Evol. Microbiol.">
        <title>Complete genome sequence of Corynebacterium casei LMG S-19264T (=DSM 44701T), isolated from a smear-ripened cheese.</title>
        <authorList>
            <consortium name="US DOE Joint Genome Institute (JGI-PGF)"/>
            <person name="Walter F."/>
            <person name="Albersmeier A."/>
            <person name="Kalinowski J."/>
            <person name="Ruckert C."/>
        </authorList>
    </citation>
    <scope>NUCLEOTIDE SEQUENCE</scope>
    <source>
        <strain evidence="5">CCM 8711</strain>
    </source>
</reference>
<keyword evidence="1" id="KW-0378">Hydrolase</keyword>
<comment type="function">
    <text evidence="1">Catalyzes the hydrolysis of futalosine (FL) to dehypoxanthine futalosine (DHFL) and hypoxanthine, a step in the biosynthesis of menaquinone (MK, vitamin K2).</text>
</comment>
<organism evidence="5 6">
    <name type="scientific">Mucilaginibacter galii</name>
    <dbReference type="NCBI Taxonomy" id="2005073"/>
    <lineage>
        <taxon>Bacteria</taxon>
        <taxon>Pseudomonadati</taxon>
        <taxon>Bacteroidota</taxon>
        <taxon>Sphingobacteriia</taxon>
        <taxon>Sphingobacteriales</taxon>
        <taxon>Sphingobacteriaceae</taxon>
        <taxon>Mucilaginibacter</taxon>
    </lineage>
</organism>
<accession>A0A917JDV5</accession>
<dbReference type="PANTHER" id="PTHR46832:SF2">
    <property type="entry name" value="FUTALOSINE HYDROLASE"/>
    <property type="match status" value="1"/>
</dbReference>
<reference evidence="5" key="2">
    <citation type="submission" date="2020-09" db="EMBL/GenBank/DDBJ databases">
        <authorList>
            <person name="Sun Q."/>
            <person name="Sedlacek I."/>
        </authorList>
    </citation>
    <scope>NUCLEOTIDE SEQUENCE</scope>
    <source>
        <strain evidence="5">CCM 8711</strain>
    </source>
</reference>
<evidence type="ECO:0000256" key="2">
    <source>
        <dbReference type="NCBIfam" id="TIGR03664"/>
    </source>
</evidence>
<comment type="catalytic activity">
    <reaction evidence="1">
        <text>futalosine + H2O = dehypoxanthine futalosine + hypoxanthine</text>
        <dbReference type="Rhea" id="RHEA:25904"/>
        <dbReference type="ChEBI" id="CHEBI:15377"/>
        <dbReference type="ChEBI" id="CHEBI:17368"/>
        <dbReference type="ChEBI" id="CHEBI:58863"/>
        <dbReference type="ChEBI" id="CHEBI:58864"/>
        <dbReference type="EC" id="3.2.2.26"/>
    </reaction>
</comment>
<evidence type="ECO:0000313" key="6">
    <source>
        <dbReference type="Proteomes" id="UP000662074"/>
    </source>
</evidence>
<comment type="similarity">
    <text evidence="1">Belongs to the PNP/UDP phosphorylase family. Futalosine hydrolase subfamily.</text>
</comment>
<dbReference type="Proteomes" id="UP000662074">
    <property type="component" value="Unassembled WGS sequence"/>
</dbReference>
<sequence>MKILVVAATREEIAGVLGCGVRGAGIEVFGLGSKVFGEESRISEHPEASPHPAPRSSHLDPPTPHPSPKILITGVGMVATAFALGRHLATHQYDLAINLGIAGSFDRNIPLGTVVEITEDTFTELGAEDDSRFITLDALGFGQTKFTATAKLADYYTNDKPWKVTAATVNTVHGEEASIAKLHQRAAPQLESMEGAAFFYACQQAGVPALQIRAVSNYVEKRNRDAWKIGLAVKNLNTFAESLLSGLGSED</sequence>
<dbReference type="PANTHER" id="PTHR46832">
    <property type="entry name" value="5'-METHYLTHIOADENOSINE/S-ADENOSYLHOMOCYSTEINE NUCLEOSIDASE"/>
    <property type="match status" value="1"/>
</dbReference>
<keyword evidence="6" id="KW-1185">Reference proteome</keyword>
<comment type="pathway">
    <text evidence="1">Quinol/quinone metabolism; menaquinone biosynthesis.</text>
</comment>